<dbReference type="Pfam" id="PF03168">
    <property type="entry name" value="LEA_2"/>
    <property type="match status" value="1"/>
</dbReference>
<accession>A0AAP2DJE4</accession>
<feature type="domain" description="Late embryogenesis abundant protein LEA-2 subgroup" evidence="1">
    <location>
        <begin position="70"/>
        <end position="159"/>
    </location>
</feature>
<dbReference type="Proteomes" id="UP001319200">
    <property type="component" value="Unassembled WGS sequence"/>
</dbReference>
<dbReference type="EMBL" id="JAHESF010000008">
    <property type="protein sequence ID" value="MBT1697376.1"/>
    <property type="molecule type" value="Genomic_DNA"/>
</dbReference>
<evidence type="ECO:0000313" key="2">
    <source>
        <dbReference type="EMBL" id="MBT1697376.1"/>
    </source>
</evidence>
<dbReference type="AlphaFoldDB" id="A0AAP2DJE4"/>
<sequence length="168" mass="19077">MSILTSNQPIMNARSYKKITLQRILGVFAIIFLLASCEKPDQDIELRRIKDVVVDASSDPMLKANAVFFNPNKVRGRLKRINVEIFINGKRAAHVDQKLKTHIPSQSEFTVPLEVKLAIKELGFMDTVLGLIGGKKFEVHYKGSLRLSYHGVPIKVPVDYKDDVRIRF</sequence>
<organism evidence="2 3">
    <name type="scientific">Chryseosolibacter histidini</name>
    <dbReference type="NCBI Taxonomy" id="2782349"/>
    <lineage>
        <taxon>Bacteria</taxon>
        <taxon>Pseudomonadati</taxon>
        <taxon>Bacteroidota</taxon>
        <taxon>Cytophagia</taxon>
        <taxon>Cytophagales</taxon>
        <taxon>Chryseotaleaceae</taxon>
        <taxon>Chryseosolibacter</taxon>
    </lineage>
</organism>
<reference evidence="2 3" key="1">
    <citation type="submission" date="2021-05" db="EMBL/GenBank/DDBJ databases">
        <title>A Polyphasic approach of four new species of the genus Ohtaekwangia: Ohtaekwangia histidinii sp. nov., Ohtaekwangia cretensis sp. nov., Ohtaekwangia indiensis sp. nov., Ohtaekwangia reichenbachii sp. nov. from diverse environment.</title>
        <authorList>
            <person name="Octaviana S."/>
        </authorList>
    </citation>
    <scope>NUCLEOTIDE SEQUENCE [LARGE SCALE GENOMIC DNA]</scope>
    <source>
        <strain evidence="2 3">PWU4</strain>
    </source>
</reference>
<dbReference type="Gene3D" id="2.60.40.1820">
    <property type="match status" value="1"/>
</dbReference>
<dbReference type="SUPFAM" id="SSF117070">
    <property type="entry name" value="LEA14-like"/>
    <property type="match status" value="1"/>
</dbReference>
<evidence type="ECO:0000313" key="3">
    <source>
        <dbReference type="Proteomes" id="UP001319200"/>
    </source>
</evidence>
<proteinExistence type="predicted"/>
<dbReference type="InterPro" id="IPR004864">
    <property type="entry name" value="LEA_2"/>
</dbReference>
<protein>
    <submittedName>
        <fullName evidence="2">LEA type 2 family protein</fullName>
    </submittedName>
</protein>
<evidence type="ECO:0000259" key="1">
    <source>
        <dbReference type="Pfam" id="PF03168"/>
    </source>
</evidence>
<name>A0AAP2DJE4_9BACT</name>
<keyword evidence="3" id="KW-1185">Reference proteome</keyword>
<comment type="caution">
    <text evidence="2">The sequence shown here is derived from an EMBL/GenBank/DDBJ whole genome shotgun (WGS) entry which is preliminary data.</text>
</comment>
<gene>
    <name evidence="2" type="ORF">KK083_10850</name>
</gene>
<dbReference type="RefSeq" id="WP_254163246.1">
    <property type="nucleotide sequence ID" value="NZ_JAHESF010000008.1"/>
</dbReference>